<organism evidence="2 3">
    <name type="scientific">Actinoplanes couchii</name>
    <dbReference type="NCBI Taxonomy" id="403638"/>
    <lineage>
        <taxon>Bacteria</taxon>
        <taxon>Bacillati</taxon>
        <taxon>Actinomycetota</taxon>
        <taxon>Actinomycetes</taxon>
        <taxon>Micromonosporales</taxon>
        <taxon>Micromonosporaceae</taxon>
        <taxon>Actinoplanes</taxon>
    </lineage>
</organism>
<reference evidence="2 3" key="1">
    <citation type="submission" date="2021-01" db="EMBL/GenBank/DDBJ databases">
        <title>Whole genome shotgun sequence of Actinoplanes couchii NBRC 106145.</title>
        <authorList>
            <person name="Komaki H."/>
            <person name="Tamura T."/>
        </authorList>
    </citation>
    <scope>NUCLEOTIDE SEQUENCE [LARGE SCALE GENOMIC DNA]</scope>
    <source>
        <strain evidence="2 3">NBRC 106145</strain>
    </source>
</reference>
<accession>A0ABQ3XT66</accession>
<name>A0ABQ3XT66_9ACTN</name>
<evidence type="ECO:0000313" key="2">
    <source>
        <dbReference type="EMBL" id="GID61684.1"/>
    </source>
</evidence>
<proteinExistence type="predicted"/>
<keyword evidence="3" id="KW-1185">Reference proteome</keyword>
<sequence length="66" mass="6964">MQSRSARAGLRSQAPPPWELPGQPIPALFEITDAAPAEVISHRSASAARVSDRCNQQLSGNAPVVT</sequence>
<protein>
    <submittedName>
        <fullName evidence="2">Uncharacterized protein</fullName>
    </submittedName>
</protein>
<evidence type="ECO:0000256" key="1">
    <source>
        <dbReference type="SAM" id="MobiDB-lite"/>
    </source>
</evidence>
<comment type="caution">
    <text evidence="2">The sequence shown here is derived from an EMBL/GenBank/DDBJ whole genome shotgun (WGS) entry which is preliminary data.</text>
</comment>
<dbReference type="EMBL" id="BOMG01000134">
    <property type="protein sequence ID" value="GID61684.1"/>
    <property type="molecule type" value="Genomic_DNA"/>
</dbReference>
<evidence type="ECO:0000313" key="3">
    <source>
        <dbReference type="Proteomes" id="UP000612282"/>
    </source>
</evidence>
<dbReference type="Proteomes" id="UP000612282">
    <property type="component" value="Unassembled WGS sequence"/>
</dbReference>
<feature type="region of interest" description="Disordered" evidence="1">
    <location>
        <begin position="1"/>
        <end position="24"/>
    </location>
</feature>
<gene>
    <name evidence="2" type="ORF">Aco03nite_100880</name>
</gene>